<gene>
    <name evidence="1" type="ORF">CTRU02_211217</name>
</gene>
<evidence type="ECO:0000313" key="2">
    <source>
        <dbReference type="Proteomes" id="UP000805649"/>
    </source>
</evidence>
<name>A0ACC3YR49_COLTU</name>
<sequence length="55" mass="6370">MKKGLSDVHRHPPRPRARRQDRKRGRDHHRSLYSQSRGKAAFFAEGTRATKSSSL</sequence>
<dbReference type="Proteomes" id="UP000805649">
    <property type="component" value="Unassembled WGS sequence"/>
</dbReference>
<evidence type="ECO:0000313" key="1">
    <source>
        <dbReference type="EMBL" id="KAL0934418.1"/>
    </source>
</evidence>
<comment type="caution">
    <text evidence="1">The sequence shown here is derived from an EMBL/GenBank/DDBJ whole genome shotgun (WGS) entry which is preliminary data.</text>
</comment>
<protein>
    <submittedName>
        <fullName evidence="1">Uncharacterized protein</fullName>
    </submittedName>
</protein>
<proteinExistence type="predicted"/>
<keyword evidence="2" id="KW-1185">Reference proteome</keyword>
<accession>A0ACC3YR49</accession>
<reference evidence="1 2" key="1">
    <citation type="journal article" date="2020" name="Phytopathology">
        <title>Genome Sequence Resources of Colletotrichum truncatum, C. plurivorum, C. musicola, and C. sojae: Four Species Pathogenic to Soybean (Glycine max).</title>
        <authorList>
            <person name="Rogerio F."/>
            <person name="Boufleur T.R."/>
            <person name="Ciampi-Guillardi M."/>
            <person name="Sukno S.A."/>
            <person name="Thon M.R."/>
            <person name="Massola Junior N.S."/>
            <person name="Baroncelli R."/>
        </authorList>
    </citation>
    <scope>NUCLEOTIDE SEQUENCE [LARGE SCALE GENOMIC DNA]</scope>
    <source>
        <strain evidence="1 2">CMES1059</strain>
    </source>
</reference>
<organism evidence="1 2">
    <name type="scientific">Colletotrichum truncatum</name>
    <name type="common">Anthracnose fungus</name>
    <name type="synonym">Colletotrichum capsici</name>
    <dbReference type="NCBI Taxonomy" id="5467"/>
    <lineage>
        <taxon>Eukaryota</taxon>
        <taxon>Fungi</taxon>
        <taxon>Dikarya</taxon>
        <taxon>Ascomycota</taxon>
        <taxon>Pezizomycotina</taxon>
        <taxon>Sordariomycetes</taxon>
        <taxon>Hypocreomycetidae</taxon>
        <taxon>Glomerellales</taxon>
        <taxon>Glomerellaceae</taxon>
        <taxon>Colletotrichum</taxon>
        <taxon>Colletotrichum truncatum species complex</taxon>
    </lineage>
</organism>
<dbReference type="EMBL" id="VUJX02000007">
    <property type="protein sequence ID" value="KAL0934418.1"/>
    <property type="molecule type" value="Genomic_DNA"/>
</dbReference>